<keyword evidence="3" id="KW-1185">Reference proteome</keyword>
<dbReference type="Pfam" id="PF09651">
    <property type="entry name" value="Cas_APE2256"/>
    <property type="match status" value="1"/>
</dbReference>
<feature type="domain" description="CRISPR system ring nuclease SSO1393-like" evidence="1">
    <location>
        <begin position="76"/>
        <end position="219"/>
    </location>
</feature>
<comment type="caution">
    <text evidence="2">The sequence shown here is derived from an EMBL/GenBank/DDBJ whole genome shotgun (WGS) entry which is preliminary data.</text>
</comment>
<organism evidence="2 3">
    <name type="scientific">Rapidithrix thailandica</name>
    <dbReference type="NCBI Taxonomy" id="413964"/>
    <lineage>
        <taxon>Bacteria</taxon>
        <taxon>Pseudomonadati</taxon>
        <taxon>Bacteroidota</taxon>
        <taxon>Cytophagia</taxon>
        <taxon>Cytophagales</taxon>
        <taxon>Flammeovirgaceae</taxon>
        <taxon>Rapidithrix</taxon>
    </lineage>
</organism>
<evidence type="ECO:0000259" key="1">
    <source>
        <dbReference type="Pfam" id="PF09651"/>
    </source>
</evidence>
<evidence type="ECO:0000313" key="2">
    <source>
        <dbReference type="EMBL" id="MEN7546978.1"/>
    </source>
</evidence>
<gene>
    <name evidence="2" type="ORF">AAG747_03615</name>
</gene>
<dbReference type="AlphaFoldDB" id="A0AAW9S6I9"/>
<dbReference type="EMBL" id="JBDKWZ010000002">
    <property type="protein sequence ID" value="MEN7546978.1"/>
    <property type="molecule type" value="Genomic_DNA"/>
</dbReference>
<dbReference type="RefSeq" id="WP_346819766.1">
    <property type="nucleotide sequence ID" value="NZ_JBDKWZ010000002.1"/>
</dbReference>
<evidence type="ECO:0000313" key="3">
    <source>
        <dbReference type="Proteomes" id="UP001403385"/>
    </source>
</evidence>
<protein>
    <recommendedName>
        <fullName evidence="1">CRISPR system ring nuclease SSO1393-like domain-containing protein</fullName>
    </recommendedName>
</protein>
<accession>A0AAW9S6I9</accession>
<sequence length="476" mass="54966">MKIITTVGTSIFENFSLGLGKKNDTFKLAYTHDEVGLKKKDFAYKEWNNTSNSVTQYREDIKTTIKQNNQFWNSPNASAEIRSIIEICKQDEAEYEVHLLATDTVLSVLAAELICEWFEREGNQEKPENLKACHFQKPVTPEQFSQQGEELYVIKGLRVNKKDTFEKGFMNLVDVLNKLIEKYKHNTILNITGGYKAIVPIVTLLGQLHEVSLKYMYKENELQTGESPLLEVGNLPFGFDLGFAEMYFDFLTKEGLKEIGQMPEILQILKKRGLIQQEKYKLTPLGQIFRDFVQPKVDAKKSDLGMFMEMVAFEGLLECKTGDLTIKHGRKIWWHFSDNSWSTQPKFGKDAKKERVFDVDILLKEKEGNEIWCEVKSCSSKGLNKAKRQIENILEFVEKASYPNLKGIRLLVYRLPKVEITKYQKIINQMYTLFKGKDIAFNLYQFELPINESTGLPITKKVFDNGAKFEKVDVND</sequence>
<proteinExistence type="predicted"/>
<dbReference type="Gene3D" id="3.40.50.10770">
    <property type="entry name" value="Hypothetical protein VC1899 like domain (Restriction endonuclease-like)"/>
    <property type="match status" value="1"/>
</dbReference>
<reference evidence="2 3" key="1">
    <citation type="submission" date="2024-04" db="EMBL/GenBank/DDBJ databases">
        <title>Novel genus in family Flammeovirgaceae.</title>
        <authorList>
            <person name="Nguyen T.H."/>
            <person name="Vuong T.Q."/>
            <person name="Le H."/>
            <person name="Kim S.-G."/>
        </authorList>
    </citation>
    <scope>NUCLEOTIDE SEQUENCE [LARGE SCALE GENOMIC DNA]</scope>
    <source>
        <strain evidence="2 3">JCM 23209</strain>
    </source>
</reference>
<name>A0AAW9S6I9_9BACT</name>
<dbReference type="Proteomes" id="UP001403385">
    <property type="component" value="Unassembled WGS sequence"/>
</dbReference>
<dbReference type="InterPro" id="IPR013442">
    <property type="entry name" value="SSO1393-like"/>
</dbReference>